<feature type="domain" description="N-acetyltransferase" evidence="1">
    <location>
        <begin position="2"/>
        <end position="140"/>
    </location>
</feature>
<dbReference type="OrthoDB" id="9815041at2"/>
<dbReference type="KEGG" id="xpo:XPG1_2145"/>
<dbReference type="PROSITE" id="PS51186">
    <property type="entry name" value="GNAT"/>
    <property type="match status" value="1"/>
</dbReference>
<dbReference type="STRING" id="1354304.XPG1_2145"/>
<sequence>MLALKQVTPQSPLWNAFLHLYGEYFQRHWPNVFGNQSEDAIAKAQHVALEQRLQQGDRGLFLLLNADQLAGLANVYLEREEAITLNIAEFYIRDEYQHQKLGYGLWHAMLQWGRNQGATHVHLETDVGKVANLFLVNPKN</sequence>
<proteinExistence type="predicted"/>
<dbReference type="Proteomes" id="UP000032735">
    <property type="component" value="Chromosome"/>
</dbReference>
<dbReference type="EMBL" id="FO704551">
    <property type="protein sequence ID" value="CDG21799.1"/>
    <property type="molecule type" value="Genomic_DNA"/>
</dbReference>
<keyword evidence="2" id="KW-0808">Transferase</keyword>
<accession>A0A068R464</accession>
<dbReference type="Pfam" id="PF00583">
    <property type="entry name" value="Acetyltransf_1"/>
    <property type="match status" value="1"/>
</dbReference>
<name>A0A068R464_9GAMM</name>
<dbReference type="SUPFAM" id="SSF55729">
    <property type="entry name" value="Acyl-CoA N-acyltransferases (Nat)"/>
    <property type="match status" value="1"/>
</dbReference>
<evidence type="ECO:0000259" key="1">
    <source>
        <dbReference type="PROSITE" id="PS51186"/>
    </source>
</evidence>
<protein>
    <submittedName>
        <fullName evidence="2">Acetyltransferase, gnat family</fullName>
    </submittedName>
</protein>
<dbReference type="InterPro" id="IPR000182">
    <property type="entry name" value="GNAT_dom"/>
</dbReference>
<organism evidence="2 3">
    <name type="scientific">Xenorhabdus poinarii G6</name>
    <dbReference type="NCBI Taxonomy" id="1354304"/>
    <lineage>
        <taxon>Bacteria</taxon>
        <taxon>Pseudomonadati</taxon>
        <taxon>Pseudomonadota</taxon>
        <taxon>Gammaproteobacteria</taxon>
        <taxon>Enterobacterales</taxon>
        <taxon>Morganellaceae</taxon>
        <taxon>Xenorhabdus</taxon>
    </lineage>
</organism>
<dbReference type="HOGENOM" id="CLU_1834399_0_0_6"/>
<dbReference type="InterPro" id="IPR016181">
    <property type="entry name" value="Acyl_CoA_acyltransferase"/>
</dbReference>
<dbReference type="Gene3D" id="3.40.630.30">
    <property type="match status" value="1"/>
</dbReference>
<evidence type="ECO:0000313" key="2">
    <source>
        <dbReference type="EMBL" id="CDG21799.1"/>
    </source>
</evidence>
<reference evidence="2 3" key="1">
    <citation type="submission" date="2013-07" db="EMBL/GenBank/DDBJ databases">
        <authorList>
            <person name="Genoscope - CEA"/>
        </authorList>
    </citation>
    <scope>NUCLEOTIDE SEQUENCE [LARGE SCALE GENOMIC DNA]</scope>
    <source>
        <strain evidence="2 3">G6</strain>
    </source>
</reference>
<dbReference type="RefSeq" id="WP_052708290.1">
    <property type="nucleotide sequence ID" value="NZ_FO704551.1"/>
</dbReference>
<keyword evidence="3" id="KW-1185">Reference proteome</keyword>
<dbReference type="AlphaFoldDB" id="A0A068R464"/>
<dbReference type="GO" id="GO:0016747">
    <property type="term" value="F:acyltransferase activity, transferring groups other than amino-acyl groups"/>
    <property type="evidence" value="ECO:0007669"/>
    <property type="project" value="InterPro"/>
</dbReference>
<dbReference type="CDD" id="cd04301">
    <property type="entry name" value="NAT_SF"/>
    <property type="match status" value="1"/>
</dbReference>
<gene>
    <name evidence="2" type="ORF">XPG1_2145</name>
</gene>
<evidence type="ECO:0000313" key="3">
    <source>
        <dbReference type="Proteomes" id="UP000032735"/>
    </source>
</evidence>